<protein>
    <submittedName>
        <fullName evidence="1">Uncharacterized protein</fullName>
    </submittedName>
</protein>
<dbReference type="EMBL" id="CP023284">
    <property type="protein sequence ID" value="ATA57179.1"/>
    <property type="molecule type" value="Genomic_DNA"/>
</dbReference>
<evidence type="ECO:0000313" key="1">
    <source>
        <dbReference type="EMBL" id="ATA57179.1"/>
    </source>
</evidence>
<organism evidence="1 2">
    <name type="scientific">Variovorax boronicumulans</name>
    <dbReference type="NCBI Taxonomy" id="436515"/>
    <lineage>
        <taxon>Bacteria</taxon>
        <taxon>Pseudomonadati</taxon>
        <taxon>Pseudomonadota</taxon>
        <taxon>Betaproteobacteria</taxon>
        <taxon>Burkholderiales</taxon>
        <taxon>Comamonadaceae</taxon>
        <taxon>Variovorax</taxon>
    </lineage>
</organism>
<sequence length="224" mass="23781">MVDHCLQRCGAGVPQTFWIPVLPEVHHVSHTLAVTSPALPDALEPVRLSGHEGLNALFEYELALKPPDALSFSQVADIDLDALIGCEISYAIELDDTGEFTAGVVGGNAGGLGADARQINALIAGAQLWGEEGRHIQDKLTLRPWLHLAPVSTDWATAAMAGGQLARLAIDAAGIAGMTDVACHPARQVLTPWSRAQAACARIACMQCIKKSTRAKRLRESQHG</sequence>
<dbReference type="Proteomes" id="UP000217154">
    <property type="component" value="Chromosome"/>
</dbReference>
<gene>
    <name evidence="1" type="ORF">CKY39_31110</name>
</gene>
<dbReference type="SUPFAM" id="SSF69279">
    <property type="entry name" value="Phage tail proteins"/>
    <property type="match status" value="1"/>
</dbReference>
<dbReference type="Gene3D" id="2.30.110.50">
    <property type="match status" value="1"/>
</dbReference>
<dbReference type="Pfam" id="PF05954">
    <property type="entry name" value="Phage_GPD"/>
    <property type="match status" value="1"/>
</dbReference>
<evidence type="ECO:0000313" key="2">
    <source>
        <dbReference type="Proteomes" id="UP000217154"/>
    </source>
</evidence>
<proteinExistence type="predicted"/>
<name>A0A250DT43_9BURK</name>
<accession>A0A250DT43</accession>
<reference evidence="1 2" key="1">
    <citation type="submission" date="2017-09" db="EMBL/GenBank/DDBJ databases">
        <title>The diverse metabolic capabilities of V. boronicumulans make it an excellent choice for continued studies on novel biodegradation.</title>
        <authorList>
            <person name="Sun S."/>
        </authorList>
    </citation>
    <scope>NUCLEOTIDE SEQUENCE [LARGE SCALE GENOMIC DNA]</scope>
    <source>
        <strain evidence="1 2">J1</strain>
    </source>
</reference>
<dbReference type="AlphaFoldDB" id="A0A250DT43"/>
<dbReference type="KEGG" id="vbo:CKY39_31110"/>